<sequence>MGAMNRAISRVKSAFTYDALTPKGRRKAVSRTITREDNHTRGSKHRALQANAGDLVRNMAVCAWAVRRHLDYVANFSFNTRTPRPEVNAQIERLMTEDSRPERFDVAGKFGREKMFRIAEARRVVDGDTLLVQMNDGRTQGIQADLIKDPADKQLDEEWINGVRVTGTGRAMEFGIHKREGYIGTVEHRRIKAANAIHYGFFGDRYAADQVRGVSPLTAALDPLRDLKDAITLAQARSKVAQLFAMAISRDAPEDHGDDDETEDPNYALDLNDPMLLNLQPGDKAEFLESRTPSTEFQAFSVLVIQLALKALDIPYSLFDGSASTFYGGRAEWLHYVAACKDKRCDQLEMRRQFTVWKLRQWIRDGRLVLPRGWMVGDIDFDWIPTSTNAWWDKGKETKGHVAAIGAGLDTPQRVCAELGMVYQDNIDAIAEAAEYAKSKGIVLPYATTTDA</sequence>
<evidence type="ECO:0000313" key="2">
    <source>
        <dbReference type="EMBL" id="GAA4465408.1"/>
    </source>
</evidence>
<evidence type="ECO:0000313" key="3">
    <source>
        <dbReference type="Proteomes" id="UP001500840"/>
    </source>
</evidence>
<accession>A0ABP8NDA0</accession>
<comment type="caution">
    <text evidence="2">The sequence shown here is derived from an EMBL/GenBank/DDBJ whole genome shotgun (WGS) entry which is preliminary data.</text>
</comment>
<evidence type="ECO:0008006" key="4">
    <source>
        <dbReference type="Google" id="ProtNLM"/>
    </source>
</evidence>
<evidence type="ECO:0000256" key="1">
    <source>
        <dbReference type="SAM" id="MobiDB-lite"/>
    </source>
</evidence>
<feature type="region of interest" description="Disordered" evidence="1">
    <location>
        <begin position="26"/>
        <end position="46"/>
    </location>
</feature>
<dbReference type="InterPro" id="IPR006429">
    <property type="entry name" value="Phage_lambda_portal"/>
</dbReference>
<keyword evidence="3" id="KW-1185">Reference proteome</keyword>
<gene>
    <name evidence="2" type="ORF">GCM10023156_53130</name>
</gene>
<protein>
    <recommendedName>
        <fullName evidence="4">Phage portal protein, lambda family</fullName>
    </recommendedName>
</protein>
<proteinExistence type="predicted"/>
<reference evidence="3" key="1">
    <citation type="journal article" date="2019" name="Int. J. Syst. Evol. Microbiol.">
        <title>The Global Catalogue of Microorganisms (GCM) 10K type strain sequencing project: providing services to taxonomists for standard genome sequencing and annotation.</title>
        <authorList>
            <consortium name="The Broad Institute Genomics Platform"/>
            <consortium name="The Broad Institute Genome Sequencing Center for Infectious Disease"/>
            <person name="Wu L."/>
            <person name="Ma J."/>
        </authorList>
    </citation>
    <scope>NUCLEOTIDE SEQUENCE [LARGE SCALE GENOMIC DNA]</scope>
    <source>
        <strain evidence="3">JCM 17759</strain>
    </source>
</reference>
<organism evidence="2 3">
    <name type="scientific">Novipirellula rosea</name>
    <dbReference type="NCBI Taxonomy" id="1031540"/>
    <lineage>
        <taxon>Bacteria</taxon>
        <taxon>Pseudomonadati</taxon>
        <taxon>Planctomycetota</taxon>
        <taxon>Planctomycetia</taxon>
        <taxon>Pirellulales</taxon>
        <taxon>Pirellulaceae</taxon>
        <taxon>Novipirellula</taxon>
    </lineage>
</organism>
<dbReference type="EMBL" id="BAABGA010000074">
    <property type="protein sequence ID" value="GAA4465408.1"/>
    <property type="molecule type" value="Genomic_DNA"/>
</dbReference>
<dbReference type="Pfam" id="PF05136">
    <property type="entry name" value="Phage_portal_2"/>
    <property type="match status" value="1"/>
</dbReference>
<name>A0ABP8NDA0_9BACT</name>
<dbReference type="Proteomes" id="UP001500840">
    <property type="component" value="Unassembled WGS sequence"/>
</dbReference>